<organism evidence="2 3">
    <name type="scientific">Ilyodon furcidens</name>
    <name type="common">goldbreast splitfin</name>
    <dbReference type="NCBI Taxonomy" id="33524"/>
    <lineage>
        <taxon>Eukaryota</taxon>
        <taxon>Metazoa</taxon>
        <taxon>Chordata</taxon>
        <taxon>Craniata</taxon>
        <taxon>Vertebrata</taxon>
        <taxon>Euteleostomi</taxon>
        <taxon>Actinopterygii</taxon>
        <taxon>Neopterygii</taxon>
        <taxon>Teleostei</taxon>
        <taxon>Neoteleostei</taxon>
        <taxon>Acanthomorphata</taxon>
        <taxon>Ovalentaria</taxon>
        <taxon>Atherinomorphae</taxon>
        <taxon>Cyprinodontiformes</taxon>
        <taxon>Goodeidae</taxon>
        <taxon>Ilyodon</taxon>
    </lineage>
</organism>
<feature type="region of interest" description="Disordered" evidence="1">
    <location>
        <begin position="66"/>
        <end position="89"/>
    </location>
</feature>
<keyword evidence="3" id="KW-1185">Reference proteome</keyword>
<gene>
    <name evidence="2" type="ORF">ILYODFUR_009710</name>
</gene>
<evidence type="ECO:0000313" key="2">
    <source>
        <dbReference type="EMBL" id="MEQ2228513.1"/>
    </source>
</evidence>
<feature type="region of interest" description="Disordered" evidence="1">
    <location>
        <begin position="1"/>
        <end position="25"/>
    </location>
</feature>
<comment type="caution">
    <text evidence="2">The sequence shown here is derived from an EMBL/GenBank/DDBJ whole genome shotgun (WGS) entry which is preliminary data.</text>
</comment>
<accession>A0ABV0T6M1</accession>
<evidence type="ECO:0000256" key="1">
    <source>
        <dbReference type="SAM" id="MobiDB-lite"/>
    </source>
</evidence>
<dbReference type="Proteomes" id="UP001482620">
    <property type="component" value="Unassembled WGS sequence"/>
</dbReference>
<evidence type="ECO:0000313" key="3">
    <source>
        <dbReference type="Proteomes" id="UP001482620"/>
    </source>
</evidence>
<name>A0ABV0T6M1_9TELE</name>
<reference evidence="2 3" key="1">
    <citation type="submission" date="2021-06" db="EMBL/GenBank/DDBJ databases">
        <authorList>
            <person name="Palmer J.M."/>
        </authorList>
    </citation>
    <scope>NUCLEOTIDE SEQUENCE [LARGE SCALE GENOMIC DNA]</scope>
    <source>
        <strain evidence="3">if_2019</strain>
        <tissue evidence="2">Muscle</tissue>
    </source>
</reference>
<sequence length="89" mass="9958">MGELIGMSTSGSYRKNPQNKPKHEHKLAVQSVQLSEQSCFWTEGGGRRTRREPLHKQGRTCTLHMKKPWPREEPGPSCCKPTVPTTGSA</sequence>
<dbReference type="EMBL" id="JAHRIQ010023855">
    <property type="protein sequence ID" value="MEQ2228513.1"/>
    <property type="molecule type" value="Genomic_DNA"/>
</dbReference>
<feature type="compositionally biased region" description="Polar residues" evidence="1">
    <location>
        <begin position="7"/>
        <end position="19"/>
    </location>
</feature>
<proteinExistence type="predicted"/>
<protein>
    <submittedName>
        <fullName evidence="2">Uncharacterized protein</fullName>
    </submittedName>
</protein>